<dbReference type="Gene3D" id="3.40.50.200">
    <property type="entry name" value="Peptidase S8/S53 domain"/>
    <property type="match status" value="1"/>
</dbReference>
<keyword evidence="7" id="KW-1133">Transmembrane helix</keyword>
<organism evidence="10 11">
    <name type="scientific">Streptacidiphilus fuscans</name>
    <dbReference type="NCBI Taxonomy" id="2789292"/>
    <lineage>
        <taxon>Bacteria</taxon>
        <taxon>Bacillati</taxon>
        <taxon>Actinomycetota</taxon>
        <taxon>Actinomycetes</taxon>
        <taxon>Kitasatosporales</taxon>
        <taxon>Streptomycetaceae</taxon>
        <taxon>Streptacidiphilus</taxon>
    </lineage>
</organism>
<feature type="signal peptide" evidence="8">
    <location>
        <begin position="1"/>
        <end position="32"/>
    </location>
</feature>
<evidence type="ECO:0000256" key="2">
    <source>
        <dbReference type="ARBA" id="ARBA00022670"/>
    </source>
</evidence>
<dbReference type="PANTHER" id="PTHR43806:SF11">
    <property type="entry name" value="CEREVISIN-RELATED"/>
    <property type="match status" value="1"/>
</dbReference>
<feature type="compositionally biased region" description="Low complexity" evidence="6">
    <location>
        <begin position="432"/>
        <end position="441"/>
    </location>
</feature>
<dbReference type="InterPro" id="IPR036852">
    <property type="entry name" value="Peptidase_S8/S53_dom_sf"/>
</dbReference>
<dbReference type="PANTHER" id="PTHR43806">
    <property type="entry name" value="PEPTIDASE S8"/>
    <property type="match status" value="1"/>
</dbReference>
<feature type="region of interest" description="Disordered" evidence="6">
    <location>
        <begin position="39"/>
        <end position="75"/>
    </location>
</feature>
<evidence type="ECO:0000256" key="3">
    <source>
        <dbReference type="ARBA" id="ARBA00022801"/>
    </source>
</evidence>
<dbReference type="PRINTS" id="PR00723">
    <property type="entry name" value="SUBTILISIN"/>
</dbReference>
<reference evidence="10" key="1">
    <citation type="submission" date="2020-11" db="EMBL/GenBank/DDBJ databases">
        <title>Isolation and identification of active actinomycetes.</title>
        <authorList>
            <person name="Yu B."/>
        </authorList>
    </citation>
    <scope>NUCLEOTIDE SEQUENCE</scope>
    <source>
        <strain evidence="10">NEAU-YB345</strain>
    </source>
</reference>
<keyword evidence="7" id="KW-0812">Transmembrane</keyword>
<dbReference type="InterPro" id="IPR000209">
    <property type="entry name" value="Peptidase_S8/S53_dom"/>
</dbReference>
<dbReference type="PROSITE" id="PS51892">
    <property type="entry name" value="SUBTILASE"/>
    <property type="match status" value="1"/>
</dbReference>
<protein>
    <submittedName>
        <fullName evidence="10">S8 family serine peptidase</fullName>
    </submittedName>
</protein>
<evidence type="ECO:0000256" key="1">
    <source>
        <dbReference type="ARBA" id="ARBA00011073"/>
    </source>
</evidence>
<comment type="caution">
    <text evidence="5">Lacks conserved residue(s) required for the propagation of feature annotation.</text>
</comment>
<comment type="caution">
    <text evidence="10">The sequence shown here is derived from an EMBL/GenBank/DDBJ whole genome shotgun (WGS) entry which is preliminary data.</text>
</comment>
<sequence length="441" mass="43100">MHGLVNGLVNGRSRLTALALGGVLLFAPAATAAADASAPSSASSASSADPTSLPGLAQTDSNIQQDGCRKPSTAVSDRVPWAQAYLRPDLVWPLTEGAGVTVAVVGSGVEDTAGVLGGRLALGARAWGSTTSGQDCIGQGTFVADLIAAARRSGTGFAGIAPAAKVLAVGVTDQTGITIGDVLATGIRTAVDGGARVVDVAVPVQAGTSALAAAVAYATSKGALIVAPDAFDGGGQASNQSPVYPAAYPGVLSVADLAPSGSTPQGSTPVQRVDLAAPGDQVMSLGPGGAGYFTATGPSYAAALVAGTAALVLGAQPKLTVAQLRSRLESTAYHPGTALPDPQVGYGTVDPVAAVTDVLPGEAGVTASAGPRRTQADAMTRPVVVDNSRAEDSALTVGAGALVVVLVAGALGLALPRARRRGWRTGPVPPGAAASASAREV</sequence>
<evidence type="ECO:0000256" key="7">
    <source>
        <dbReference type="SAM" id="Phobius"/>
    </source>
</evidence>
<keyword evidence="11" id="KW-1185">Reference proteome</keyword>
<accession>A0A931FJB4</accession>
<dbReference type="GO" id="GO:0004252">
    <property type="term" value="F:serine-type endopeptidase activity"/>
    <property type="evidence" value="ECO:0007669"/>
    <property type="project" value="InterPro"/>
</dbReference>
<keyword evidence="2" id="KW-0645">Protease</keyword>
<evidence type="ECO:0000256" key="4">
    <source>
        <dbReference type="ARBA" id="ARBA00022825"/>
    </source>
</evidence>
<dbReference type="InterPro" id="IPR015500">
    <property type="entry name" value="Peptidase_S8_subtilisin-rel"/>
</dbReference>
<evidence type="ECO:0000313" key="11">
    <source>
        <dbReference type="Proteomes" id="UP000657385"/>
    </source>
</evidence>
<dbReference type="Proteomes" id="UP000657385">
    <property type="component" value="Unassembled WGS sequence"/>
</dbReference>
<feature type="transmembrane region" description="Helical" evidence="7">
    <location>
        <begin position="394"/>
        <end position="415"/>
    </location>
</feature>
<dbReference type="GO" id="GO:0006508">
    <property type="term" value="P:proteolysis"/>
    <property type="evidence" value="ECO:0007669"/>
    <property type="project" value="UniProtKB-KW"/>
</dbReference>
<dbReference type="InterPro" id="IPR050131">
    <property type="entry name" value="Peptidase_S8_subtilisin-like"/>
</dbReference>
<dbReference type="AlphaFoldDB" id="A0A931FJB4"/>
<dbReference type="SUPFAM" id="SSF52743">
    <property type="entry name" value="Subtilisin-like"/>
    <property type="match status" value="1"/>
</dbReference>
<name>A0A931FJB4_9ACTN</name>
<evidence type="ECO:0000256" key="6">
    <source>
        <dbReference type="SAM" id="MobiDB-lite"/>
    </source>
</evidence>
<feature type="compositionally biased region" description="Low complexity" evidence="6">
    <location>
        <begin position="39"/>
        <end position="52"/>
    </location>
</feature>
<evidence type="ECO:0000259" key="9">
    <source>
        <dbReference type="Pfam" id="PF00082"/>
    </source>
</evidence>
<evidence type="ECO:0000313" key="10">
    <source>
        <dbReference type="EMBL" id="MBF9072589.1"/>
    </source>
</evidence>
<evidence type="ECO:0000256" key="5">
    <source>
        <dbReference type="PROSITE-ProRule" id="PRU01240"/>
    </source>
</evidence>
<proteinExistence type="inferred from homology"/>
<keyword evidence="3" id="KW-0378">Hydrolase</keyword>
<feature type="chain" id="PRO_5037391623" evidence="8">
    <location>
        <begin position="33"/>
        <end position="441"/>
    </location>
</feature>
<keyword evidence="7" id="KW-0472">Membrane</keyword>
<dbReference type="EMBL" id="JADPRT010000017">
    <property type="protein sequence ID" value="MBF9072589.1"/>
    <property type="molecule type" value="Genomic_DNA"/>
</dbReference>
<keyword evidence="8" id="KW-0732">Signal</keyword>
<dbReference type="Pfam" id="PF00082">
    <property type="entry name" value="Peptidase_S8"/>
    <property type="match status" value="1"/>
</dbReference>
<feature type="domain" description="Peptidase S8/S53" evidence="9">
    <location>
        <begin position="97"/>
        <end position="347"/>
    </location>
</feature>
<comment type="similarity">
    <text evidence="1 5">Belongs to the peptidase S8 family.</text>
</comment>
<keyword evidence="4" id="KW-0720">Serine protease</keyword>
<evidence type="ECO:0000256" key="8">
    <source>
        <dbReference type="SAM" id="SignalP"/>
    </source>
</evidence>
<gene>
    <name evidence="10" type="ORF">I2501_31685</name>
</gene>
<dbReference type="RefSeq" id="WP_196197757.1">
    <property type="nucleotide sequence ID" value="NZ_JADPRT010000017.1"/>
</dbReference>
<feature type="region of interest" description="Disordered" evidence="6">
    <location>
        <begin position="421"/>
        <end position="441"/>
    </location>
</feature>